<evidence type="ECO:0000313" key="10">
    <source>
        <dbReference type="Proteomes" id="UP000238392"/>
    </source>
</evidence>
<reference evidence="9 10" key="1">
    <citation type="submission" date="2018-03" db="EMBL/GenBank/DDBJ databases">
        <title>Genomic Encyclopedia of Archaeal and Bacterial Type Strains, Phase II (KMG-II): from individual species to whole genera.</title>
        <authorList>
            <person name="Goeker M."/>
        </authorList>
    </citation>
    <scope>NUCLEOTIDE SEQUENCE [LARGE SCALE GENOMIC DNA]</scope>
    <source>
        <strain evidence="9 10">DSM 100212</strain>
    </source>
</reference>
<dbReference type="Pfam" id="PF18269">
    <property type="entry name" value="T3SS_ATPase_C"/>
    <property type="match status" value="1"/>
</dbReference>
<dbReference type="Pfam" id="PF00006">
    <property type="entry name" value="ATP-synt_ab"/>
    <property type="match status" value="1"/>
</dbReference>
<dbReference type="PANTHER" id="PTHR15184">
    <property type="entry name" value="ATP SYNTHASE"/>
    <property type="match status" value="1"/>
</dbReference>
<dbReference type="GO" id="GO:0030254">
    <property type="term" value="P:protein secretion by the type III secretion system"/>
    <property type="evidence" value="ECO:0007669"/>
    <property type="project" value="InterPro"/>
</dbReference>
<keyword evidence="7" id="KW-1278">Translocase</keyword>
<keyword evidence="3" id="KW-0963">Cytoplasm</keyword>
<evidence type="ECO:0000313" key="9">
    <source>
        <dbReference type="EMBL" id="PRY91541.1"/>
    </source>
</evidence>
<dbReference type="InterPro" id="IPR027417">
    <property type="entry name" value="P-loop_NTPase"/>
</dbReference>
<dbReference type="InterPro" id="IPR040627">
    <property type="entry name" value="T3SS_ATPase_C"/>
</dbReference>
<dbReference type="AlphaFoldDB" id="A0A2T0WXY7"/>
<comment type="subcellular location">
    <subcellularLocation>
        <location evidence="1">Cytoplasm</location>
    </subcellularLocation>
</comment>
<gene>
    <name evidence="9" type="ORF">CLV74_103125</name>
</gene>
<proteinExistence type="predicted"/>
<evidence type="ECO:0000259" key="8">
    <source>
        <dbReference type="SMART" id="SM00382"/>
    </source>
</evidence>
<keyword evidence="5" id="KW-0067">ATP-binding</keyword>
<keyword evidence="10" id="KW-1185">Reference proteome</keyword>
<dbReference type="GO" id="GO:0030257">
    <property type="term" value="C:type III protein secretion system complex"/>
    <property type="evidence" value="ECO:0007669"/>
    <property type="project" value="InterPro"/>
</dbReference>
<evidence type="ECO:0000256" key="3">
    <source>
        <dbReference type="ARBA" id="ARBA00022490"/>
    </source>
</evidence>
<dbReference type="InterPro" id="IPR005714">
    <property type="entry name" value="ATPase_T3SS_FliI/YscN"/>
</dbReference>
<dbReference type="PANTHER" id="PTHR15184:SF9">
    <property type="entry name" value="SPI-1 TYPE 3 SECRETION SYSTEM ATPASE"/>
    <property type="match status" value="1"/>
</dbReference>
<dbReference type="GO" id="GO:0046933">
    <property type="term" value="F:proton-transporting ATP synthase activity, rotational mechanism"/>
    <property type="evidence" value="ECO:0007669"/>
    <property type="project" value="TreeGrafter"/>
</dbReference>
<dbReference type="RefSeq" id="WP_106263212.1">
    <property type="nucleotide sequence ID" value="NZ_PVTQ01000003.1"/>
</dbReference>
<dbReference type="SUPFAM" id="SSF52540">
    <property type="entry name" value="P-loop containing nucleoside triphosphate hydrolases"/>
    <property type="match status" value="1"/>
</dbReference>
<dbReference type="InterPro" id="IPR003593">
    <property type="entry name" value="AAA+_ATPase"/>
</dbReference>
<keyword evidence="6" id="KW-0653">Protein transport</keyword>
<dbReference type="InterPro" id="IPR050053">
    <property type="entry name" value="ATPase_alpha/beta_chains"/>
</dbReference>
<dbReference type="GO" id="GO:0005524">
    <property type="term" value="F:ATP binding"/>
    <property type="evidence" value="ECO:0007669"/>
    <property type="project" value="UniProtKB-KW"/>
</dbReference>
<evidence type="ECO:0000256" key="6">
    <source>
        <dbReference type="ARBA" id="ARBA00022927"/>
    </source>
</evidence>
<dbReference type="NCBIfam" id="TIGR01026">
    <property type="entry name" value="fliI_yscN"/>
    <property type="match status" value="1"/>
</dbReference>
<name>A0A2T0WXY7_9RHOB</name>
<keyword evidence="2" id="KW-0813">Transport</keyword>
<evidence type="ECO:0000256" key="1">
    <source>
        <dbReference type="ARBA" id="ARBA00004496"/>
    </source>
</evidence>
<organism evidence="9 10">
    <name type="scientific">Donghicola tyrosinivorans</name>
    <dbReference type="NCBI Taxonomy" id="1652492"/>
    <lineage>
        <taxon>Bacteria</taxon>
        <taxon>Pseudomonadati</taxon>
        <taxon>Pseudomonadota</taxon>
        <taxon>Alphaproteobacteria</taxon>
        <taxon>Rhodobacterales</taxon>
        <taxon>Roseobacteraceae</taxon>
        <taxon>Donghicola</taxon>
    </lineage>
</organism>
<dbReference type="Proteomes" id="UP000238392">
    <property type="component" value="Unassembled WGS sequence"/>
</dbReference>
<dbReference type="OrthoDB" id="9801639at2"/>
<evidence type="ECO:0000256" key="2">
    <source>
        <dbReference type="ARBA" id="ARBA00022448"/>
    </source>
</evidence>
<dbReference type="GO" id="GO:0016887">
    <property type="term" value="F:ATP hydrolysis activity"/>
    <property type="evidence" value="ECO:0007669"/>
    <property type="project" value="InterPro"/>
</dbReference>
<dbReference type="EMBL" id="PVTQ01000003">
    <property type="protein sequence ID" value="PRY91541.1"/>
    <property type="molecule type" value="Genomic_DNA"/>
</dbReference>
<dbReference type="InterPro" id="IPR000194">
    <property type="entry name" value="ATPase_F1/V1/A1_a/bsu_nucl-bd"/>
</dbReference>
<feature type="domain" description="AAA+ ATPase" evidence="8">
    <location>
        <begin position="158"/>
        <end position="342"/>
    </location>
</feature>
<dbReference type="SMART" id="SM00382">
    <property type="entry name" value="AAA"/>
    <property type="match status" value="1"/>
</dbReference>
<sequence length="438" mass="46532">MASSPISYLNQSIANVRTVKSAGRVQSLTGSMLRIEGLSHLAKLGDCLCLEGENGRFEAQVIALDPDGLTALPERSVAGCRVGQYVQHIGPRMIAPDPSWLGRVIDPWGRPLDGMPLASGCTPQRLFRSPPPAATRRGFGDRLATGLSIFDTALPLVRGQRMGVFAGSGVGKSTLLGMLAQGVQADVRVIALIGERGRELGAFVRDTLGPEAMSKSVVIAATSDQSPLLRADCLPAAMTVAEMFRDAGQQVFVLADSVTRFAEAYREVAIAAGEAPALRGFPASMTQALMGLAERAGPGAEGQADITALFTVLVAGSDMEEPIADLVRGTLDGHIVLDRAIAERGRYPAIDLLRSVSRSLPEAANEAENALLAEMRKYLGLYRKAEPMIRAGLHQKGADPALDRAISLWPQLDQFLAAPSCAGPDDAFLRLRQILSSR</sequence>
<evidence type="ECO:0000256" key="4">
    <source>
        <dbReference type="ARBA" id="ARBA00022741"/>
    </source>
</evidence>
<accession>A0A2T0WXY7</accession>
<dbReference type="Gene3D" id="3.40.50.12240">
    <property type="match status" value="1"/>
</dbReference>
<dbReference type="GO" id="GO:0005737">
    <property type="term" value="C:cytoplasm"/>
    <property type="evidence" value="ECO:0007669"/>
    <property type="project" value="UniProtKB-SubCell"/>
</dbReference>
<evidence type="ECO:0000256" key="7">
    <source>
        <dbReference type="ARBA" id="ARBA00022967"/>
    </source>
</evidence>
<comment type="caution">
    <text evidence="9">The sequence shown here is derived from an EMBL/GenBank/DDBJ whole genome shotgun (WGS) entry which is preliminary data.</text>
</comment>
<evidence type="ECO:0000256" key="5">
    <source>
        <dbReference type="ARBA" id="ARBA00022840"/>
    </source>
</evidence>
<protein>
    <submittedName>
        <fullName evidence="9">Flagellum-specific ATP synthase</fullName>
    </submittedName>
</protein>
<keyword evidence="4" id="KW-0547">Nucleotide-binding</keyword>